<dbReference type="eggNOG" id="COG0491">
    <property type="taxonomic scope" value="Bacteria"/>
</dbReference>
<feature type="binding site" evidence="7">
    <location>
        <position position="121"/>
    </location>
    <ligand>
        <name>Zn(2+)</name>
        <dbReference type="ChEBI" id="CHEBI:29105"/>
        <label>1</label>
    </ligand>
</feature>
<gene>
    <name evidence="7 9" type="primary">gloB</name>
    <name evidence="9" type="ordered locus">SNE_A18960</name>
</gene>
<dbReference type="KEGG" id="sng:SNE_A18960"/>
<evidence type="ECO:0000256" key="1">
    <source>
        <dbReference type="ARBA" id="ARBA00001623"/>
    </source>
</evidence>
<dbReference type="Proteomes" id="UP000000496">
    <property type="component" value="Chromosome gsn.131"/>
</dbReference>
<comment type="function">
    <text evidence="7">Thiolesterase that catalyzes the hydrolysis of S-D-lactoyl-glutathione to form glutathione and D-lactic acid.</text>
</comment>
<comment type="cofactor">
    <cofactor evidence="7">
        <name>Zn(2+)</name>
        <dbReference type="ChEBI" id="CHEBI:29105"/>
    </cofactor>
    <text evidence="7">Binds 2 Zn(2+) ions per subunit.</text>
</comment>
<evidence type="ECO:0000256" key="7">
    <source>
        <dbReference type="HAMAP-Rule" id="MF_01374"/>
    </source>
</evidence>
<dbReference type="Pfam" id="PF00753">
    <property type="entry name" value="Lactamase_B"/>
    <property type="match status" value="1"/>
</dbReference>
<name>F8L3C8_SIMNZ</name>
<keyword evidence="10" id="KW-1185">Reference proteome</keyword>
<comment type="pathway">
    <text evidence="2 7">Secondary metabolite metabolism; methylglyoxal degradation; (R)-lactate from methylglyoxal: step 2/2.</text>
</comment>
<dbReference type="EC" id="3.1.2.6" evidence="7"/>
<proteinExistence type="inferred from homology"/>
<feature type="binding site" evidence="7">
    <location>
        <position position="67"/>
    </location>
    <ligand>
        <name>Zn(2+)</name>
        <dbReference type="ChEBI" id="CHEBI:29105"/>
        <label>1</label>
    </ligand>
</feature>
<dbReference type="STRING" id="331113.SNE_A18960"/>
<comment type="subunit">
    <text evidence="7">Monomer.</text>
</comment>
<dbReference type="PANTHER" id="PTHR43705:SF1">
    <property type="entry name" value="HYDROXYACYLGLUTATHIONE HYDROLASE GLOB"/>
    <property type="match status" value="1"/>
</dbReference>
<dbReference type="SMART" id="SM00849">
    <property type="entry name" value="Lactamase_B"/>
    <property type="match status" value="1"/>
</dbReference>
<feature type="domain" description="Metallo-beta-lactamase" evidence="8">
    <location>
        <begin position="24"/>
        <end position="178"/>
    </location>
</feature>
<dbReference type="AlphaFoldDB" id="F8L3C8"/>
<dbReference type="InterPro" id="IPR035680">
    <property type="entry name" value="Clx_II_MBL"/>
</dbReference>
<dbReference type="PIRSF" id="PIRSF005457">
    <property type="entry name" value="Glx"/>
    <property type="match status" value="1"/>
</dbReference>
<protein>
    <recommendedName>
        <fullName evidence="7">Hydroxyacylglutathione hydrolase</fullName>
        <ecNumber evidence="7">3.1.2.6</ecNumber>
    </recommendedName>
    <alternativeName>
        <fullName evidence="7">Glyoxalase II</fullName>
        <shortName evidence="7">Glx II</shortName>
    </alternativeName>
</protein>
<evidence type="ECO:0000256" key="3">
    <source>
        <dbReference type="ARBA" id="ARBA00006759"/>
    </source>
</evidence>
<dbReference type="GO" id="GO:0004416">
    <property type="term" value="F:hydroxyacylglutathione hydrolase activity"/>
    <property type="evidence" value="ECO:0007669"/>
    <property type="project" value="UniProtKB-UniRule"/>
</dbReference>
<dbReference type="InterPro" id="IPR001279">
    <property type="entry name" value="Metallo-B-lactamas"/>
</dbReference>
<keyword evidence="5 7" id="KW-0378">Hydrolase</keyword>
<evidence type="ECO:0000256" key="4">
    <source>
        <dbReference type="ARBA" id="ARBA00022723"/>
    </source>
</evidence>
<evidence type="ECO:0000313" key="10">
    <source>
        <dbReference type="Proteomes" id="UP000000496"/>
    </source>
</evidence>
<evidence type="ECO:0000256" key="5">
    <source>
        <dbReference type="ARBA" id="ARBA00022801"/>
    </source>
</evidence>
<dbReference type="PANTHER" id="PTHR43705">
    <property type="entry name" value="HYDROXYACYLGLUTATHIONE HYDROLASE"/>
    <property type="match status" value="1"/>
</dbReference>
<evidence type="ECO:0000256" key="2">
    <source>
        <dbReference type="ARBA" id="ARBA00004963"/>
    </source>
</evidence>
<keyword evidence="6 7" id="KW-0862">Zinc</keyword>
<comment type="similarity">
    <text evidence="3 7">Belongs to the metallo-beta-lactamase superfamily. Glyoxalase II family.</text>
</comment>
<comment type="catalytic activity">
    <reaction evidence="1 7">
        <text>an S-(2-hydroxyacyl)glutathione + H2O = a 2-hydroxy carboxylate + glutathione + H(+)</text>
        <dbReference type="Rhea" id="RHEA:21864"/>
        <dbReference type="ChEBI" id="CHEBI:15377"/>
        <dbReference type="ChEBI" id="CHEBI:15378"/>
        <dbReference type="ChEBI" id="CHEBI:57925"/>
        <dbReference type="ChEBI" id="CHEBI:58896"/>
        <dbReference type="ChEBI" id="CHEBI:71261"/>
        <dbReference type="EC" id="3.1.2.6"/>
    </reaction>
</comment>
<evidence type="ECO:0000256" key="6">
    <source>
        <dbReference type="ARBA" id="ARBA00022833"/>
    </source>
</evidence>
<feature type="binding site" evidence="7">
    <location>
        <position position="140"/>
    </location>
    <ligand>
        <name>Zn(2+)</name>
        <dbReference type="ChEBI" id="CHEBI:29105"/>
        <label>1</label>
    </ligand>
</feature>
<dbReference type="Gene3D" id="3.60.15.10">
    <property type="entry name" value="Ribonuclease Z/Hydroxyacylglutathione hydrolase-like"/>
    <property type="match status" value="1"/>
</dbReference>
<dbReference type="CDD" id="cd07723">
    <property type="entry name" value="hydroxyacylglutathione_hydrolase_MBL-fold"/>
    <property type="match status" value="1"/>
</dbReference>
<dbReference type="GO" id="GO:0019243">
    <property type="term" value="P:methylglyoxal catabolic process to D-lactate via S-lactoyl-glutathione"/>
    <property type="evidence" value="ECO:0007669"/>
    <property type="project" value="UniProtKB-UniRule"/>
</dbReference>
<accession>F8L3C8</accession>
<evidence type="ECO:0000313" key="9">
    <source>
        <dbReference type="EMBL" id="CCB89773.1"/>
    </source>
</evidence>
<dbReference type="HOGENOM" id="CLU_030571_4_1_0"/>
<sequence length="262" mass="29507">MDNIEKKQIGEGGQYLYIVPAMKDNYIYLLAWDKSALVVDPGDGKKVMTLIEEEGLTLTNILITHYHEDHTGGNEYLKKKTECAVIGPEDDRVPYLEQSVAGGEELLFGPFTIEVISTPGHTIPHVVYFFRDLNLLFGGDLLFGAGCGKILEGTPQEMWSSLIAIMKLPEDTDIFFGHEYTQKNLEFAHHIEPNNEEVSKRLEVVRKLRAEGKPTVPTTLAEEMKTNPFLRADTPEMKDALAMPNASGLEVFTHLRKLKDNW</sequence>
<feature type="binding site" evidence="7">
    <location>
        <position position="69"/>
    </location>
    <ligand>
        <name>Zn(2+)</name>
        <dbReference type="ChEBI" id="CHEBI:29105"/>
        <label>2</label>
    </ligand>
</feature>
<dbReference type="InterPro" id="IPR032282">
    <property type="entry name" value="HAGH_C"/>
</dbReference>
<dbReference type="SUPFAM" id="SSF56281">
    <property type="entry name" value="Metallo-hydrolase/oxidoreductase"/>
    <property type="match status" value="1"/>
</dbReference>
<dbReference type="GO" id="GO:0046872">
    <property type="term" value="F:metal ion binding"/>
    <property type="evidence" value="ECO:0007669"/>
    <property type="project" value="UniProtKB-KW"/>
</dbReference>
<feature type="binding site" evidence="7">
    <location>
        <position position="140"/>
    </location>
    <ligand>
        <name>Zn(2+)</name>
        <dbReference type="ChEBI" id="CHEBI:29105"/>
        <label>2</label>
    </ligand>
</feature>
<dbReference type="InterPro" id="IPR050110">
    <property type="entry name" value="Glyoxalase_II_hydrolase"/>
</dbReference>
<dbReference type="EMBL" id="FR872582">
    <property type="protein sequence ID" value="CCB89773.1"/>
    <property type="molecule type" value="Genomic_DNA"/>
</dbReference>
<keyword evidence="4 7" id="KW-0479">Metal-binding</keyword>
<dbReference type="Pfam" id="PF16123">
    <property type="entry name" value="HAGH_C"/>
    <property type="match status" value="1"/>
</dbReference>
<dbReference type="UniPathway" id="UPA00619">
    <property type="reaction ID" value="UER00676"/>
</dbReference>
<evidence type="ECO:0000259" key="8">
    <source>
        <dbReference type="SMART" id="SM00849"/>
    </source>
</evidence>
<feature type="binding site" evidence="7">
    <location>
        <position position="65"/>
    </location>
    <ligand>
        <name>Zn(2+)</name>
        <dbReference type="ChEBI" id="CHEBI:29105"/>
        <label>1</label>
    </ligand>
</feature>
<dbReference type="NCBIfam" id="TIGR03413">
    <property type="entry name" value="GSH_gloB"/>
    <property type="match status" value="1"/>
</dbReference>
<reference evidence="9 10" key="1">
    <citation type="journal article" date="2011" name="Mol. Biol. Evol.">
        <title>Unity in variety--the pan-genome of the Chlamydiae.</title>
        <authorList>
            <person name="Collingro A."/>
            <person name="Tischler P."/>
            <person name="Weinmaier T."/>
            <person name="Penz T."/>
            <person name="Heinz E."/>
            <person name="Brunham R.C."/>
            <person name="Read T.D."/>
            <person name="Bavoil P.M."/>
            <person name="Sachse K."/>
            <person name="Kahane S."/>
            <person name="Friedman M.G."/>
            <person name="Rattei T."/>
            <person name="Myers G.S."/>
            <person name="Horn M."/>
        </authorList>
    </citation>
    <scope>NUCLEOTIDE SEQUENCE [LARGE SCALE GENOMIC DNA]</scope>
    <source>
        <strain evidence="10">ATCC VR-1471 / Z</strain>
    </source>
</reference>
<dbReference type="HAMAP" id="MF_01374">
    <property type="entry name" value="Glyoxalase_2"/>
    <property type="match status" value="1"/>
</dbReference>
<dbReference type="InterPro" id="IPR036866">
    <property type="entry name" value="RibonucZ/Hydroxyglut_hydro"/>
</dbReference>
<dbReference type="InterPro" id="IPR017782">
    <property type="entry name" value="Hydroxyacylglutathione_Hdrlase"/>
</dbReference>
<feature type="binding site" evidence="7">
    <location>
        <position position="178"/>
    </location>
    <ligand>
        <name>Zn(2+)</name>
        <dbReference type="ChEBI" id="CHEBI:29105"/>
        <label>2</label>
    </ligand>
</feature>
<feature type="binding site" evidence="7">
    <location>
        <position position="70"/>
    </location>
    <ligand>
        <name>Zn(2+)</name>
        <dbReference type="ChEBI" id="CHEBI:29105"/>
        <label>2</label>
    </ligand>
</feature>
<organism evidence="9 10">
    <name type="scientific">Simkania negevensis (strain ATCC VR-1471 / DSM 27360 / Z)</name>
    <dbReference type="NCBI Taxonomy" id="331113"/>
    <lineage>
        <taxon>Bacteria</taxon>
        <taxon>Pseudomonadati</taxon>
        <taxon>Chlamydiota</taxon>
        <taxon>Chlamydiia</taxon>
        <taxon>Parachlamydiales</taxon>
        <taxon>Simkaniaceae</taxon>
        <taxon>Simkania</taxon>
    </lineage>
</organism>